<evidence type="ECO:0000313" key="3">
    <source>
        <dbReference type="Proteomes" id="UP001501302"/>
    </source>
</evidence>
<dbReference type="EMBL" id="BAABJJ010000038">
    <property type="protein sequence ID" value="GAA4951723.1"/>
    <property type="molecule type" value="Genomic_DNA"/>
</dbReference>
<dbReference type="InterPro" id="IPR011010">
    <property type="entry name" value="DNA_brk_join_enz"/>
</dbReference>
<organism evidence="2 3">
    <name type="scientific">Algibacter agarivorans</name>
    <dbReference type="NCBI Taxonomy" id="1109741"/>
    <lineage>
        <taxon>Bacteria</taxon>
        <taxon>Pseudomonadati</taxon>
        <taxon>Bacteroidota</taxon>
        <taxon>Flavobacteriia</taxon>
        <taxon>Flavobacteriales</taxon>
        <taxon>Flavobacteriaceae</taxon>
        <taxon>Algibacter</taxon>
    </lineage>
</organism>
<evidence type="ECO:0000256" key="1">
    <source>
        <dbReference type="ARBA" id="ARBA00023172"/>
    </source>
</evidence>
<evidence type="ECO:0000313" key="2">
    <source>
        <dbReference type="EMBL" id="GAA4951723.1"/>
    </source>
</evidence>
<keyword evidence="1" id="KW-0233">DNA recombination</keyword>
<dbReference type="Gene3D" id="1.10.443.10">
    <property type="entry name" value="Intergrase catalytic core"/>
    <property type="match status" value="1"/>
</dbReference>
<accession>A0ABP9GVD6</accession>
<gene>
    <name evidence="2" type="ORF">GCM10023314_26440</name>
</gene>
<dbReference type="InterPro" id="IPR013762">
    <property type="entry name" value="Integrase-like_cat_sf"/>
</dbReference>
<comment type="caution">
    <text evidence="2">The sequence shown here is derived from an EMBL/GenBank/DDBJ whole genome shotgun (WGS) entry which is preliminary data.</text>
</comment>
<sequence length="480" mass="56010">MRNPKIRYYLEAKYSDINQRTRQELIMAEINYGYSVIDKNGNKRNKPFRITLEATIQPKNFGLSKENYKFDEEVFKRFSKSNATIKTKMHLMETAINKLTNNYLVSGEVPTPEDFKKALKIELGQIKVVNEVQQTILDFVYSKIKSDEENLQISQKKGISEGTIKCYRTLSHHIENYQIATGDILTFGNFDDSKYWIFWRVLNDIFKDKIELKNPNQPRKQRKNKNGYTSNALQRYQKNLLAVLRLAKKKYSIALDLDDETLTLEDSESMKDFYVDEVELQKIINTDVSFDVKMQRAKEYSIVSSLTGLRFGSMEDIINKDVQIYSDDGYDFKYVHSKHFKTNTEVCIPLLKPVIDIINSHGGKFPRFTNNPTINEDLKSLFNYVKINDLVTLTRVTFNDGTIIEKVPKSEAISTHDFKSSFYSNLYKRKLKASIIDNITHPDRAPKNPMARIYNKTDMLDKAKMFIDEINKINSEIYKM</sequence>
<reference evidence="3" key="1">
    <citation type="journal article" date="2019" name="Int. J. Syst. Evol. Microbiol.">
        <title>The Global Catalogue of Microorganisms (GCM) 10K type strain sequencing project: providing services to taxonomists for standard genome sequencing and annotation.</title>
        <authorList>
            <consortium name="The Broad Institute Genomics Platform"/>
            <consortium name="The Broad Institute Genome Sequencing Center for Infectious Disease"/>
            <person name="Wu L."/>
            <person name="Ma J."/>
        </authorList>
    </citation>
    <scope>NUCLEOTIDE SEQUENCE [LARGE SCALE GENOMIC DNA]</scope>
    <source>
        <strain evidence="3">JCM 18285</strain>
    </source>
</reference>
<keyword evidence="3" id="KW-1185">Reference proteome</keyword>
<dbReference type="SUPFAM" id="SSF56349">
    <property type="entry name" value="DNA breaking-rejoining enzymes"/>
    <property type="match status" value="1"/>
</dbReference>
<evidence type="ECO:0008006" key="4">
    <source>
        <dbReference type="Google" id="ProtNLM"/>
    </source>
</evidence>
<dbReference type="RefSeq" id="WP_345192744.1">
    <property type="nucleotide sequence ID" value="NZ_BAABJJ010000038.1"/>
</dbReference>
<dbReference type="Proteomes" id="UP001501302">
    <property type="component" value="Unassembled WGS sequence"/>
</dbReference>
<protein>
    <recommendedName>
        <fullName evidence="4">Phage integrase SAM-like domain-containing protein</fullName>
    </recommendedName>
</protein>
<name>A0ABP9GVD6_9FLAO</name>
<proteinExistence type="predicted"/>